<comment type="subcellular location">
    <subcellularLocation>
        <location evidence="1 11">Nucleus</location>
    </subcellularLocation>
</comment>
<feature type="domain" description="Nuclear receptor" evidence="12">
    <location>
        <begin position="12"/>
        <end position="87"/>
    </location>
</feature>
<evidence type="ECO:0000256" key="5">
    <source>
        <dbReference type="ARBA" id="ARBA00022833"/>
    </source>
</evidence>
<sequence>MSRIASDCGLTTQICSVCGAQSSGFHFSAESCAACAAFFRRTVTLNRKFVCRFKNACVIDHKQRSMCRACRYEKCIGQGMERHAVQPRRDFIGAKWAKVHSQSSAQLVKPSSLRSPLPDAFTILPNEFIQQQLPCSDILERKSSVDKSVIKHRSDCSILEHLLKEEAKINDRRKILYSQLPIIAMLDSGGDFPFAKNILRPGKLRESRENSRAELLLIYEWMRALDKFDELPGIDRVILFKHCVAHHIVLEQSYLTMLLGYPEKWVFPNGTYCSISPHANDGWEDEPDMTEEMKRKLFMPLMQQSFDEIVVPMVSMGFTWTEYAALKALIFWRGGPHHLTERTRQIAKIQRDLILSALFDYYRDKPDGAQRYGSLILLVSSVVSVSHVCVESYYKIQFFGLWELDTIIQQLLTTAT</sequence>
<evidence type="ECO:0000256" key="3">
    <source>
        <dbReference type="ARBA" id="ARBA00022723"/>
    </source>
</evidence>
<keyword evidence="3 11" id="KW-0479">Metal-binding</keyword>
<comment type="similarity">
    <text evidence="2 11">Belongs to the nuclear hormone receptor family.</text>
</comment>
<evidence type="ECO:0000259" key="13">
    <source>
        <dbReference type="PROSITE" id="PS51843"/>
    </source>
</evidence>
<keyword evidence="14" id="KW-1185">Reference proteome</keyword>
<dbReference type="GO" id="GO:0005634">
    <property type="term" value="C:nucleus"/>
    <property type="evidence" value="ECO:0007669"/>
    <property type="project" value="UniProtKB-SubCell"/>
</dbReference>
<keyword evidence="8 11" id="KW-0804">Transcription</keyword>
<dbReference type="SUPFAM" id="SSF57716">
    <property type="entry name" value="Glucocorticoid receptor-like (DNA-binding domain)"/>
    <property type="match status" value="1"/>
</dbReference>
<dbReference type="PANTHER" id="PTHR46397:SF5">
    <property type="entry name" value="NUCLEAR HORMONE RECEPTOR FAMILY MEMBER NHR-20"/>
    <property type="match status" value="1"/>
</dbReference>
<keyword evidence="4 11" id="KW-0863">Zinc-finger</keyword>
<dbReference type="InterPro" id="IPR000536">
    <property type="entry name" value="Nucl_hrmn_rcpt_lig-bd"/>
</dbReference>
<keyword evidence="7 11" id="KW-0238">DNA-binding</keyword>
<evidence type="ECO:0000256" key="7">
    <source>
        <dbReference type="ARBA" id="ARBA00023125"/>
    </source>
</evidence>
<dbReference type="GO" id="GO:0000978">
    <property type="term" value="F:RNA polymerase II cis-regulatory region sequence-specific DNA binding"/>
    <property type="evidence" value="ECO:0007669"/>
    <property type="project" value="InterPro"/>
</dbReference>
<feature type="domain" description="NR LBD" evidence="13">
    <location>
        <begin position="154"/>
        <end position="415"/>
    </location>
</feature>
<dbReference type="InterPro" id="IPR013088">
    <property type="entry name" value="Znf_NHR/GATA"/>
</dbReference>
<dbReference type="CDD" id="cd06157">
    <property type="entry name" value="NR_LBD"/>
    <property type="match status" value="1"/>
</dbReference>
<dbReference type="Gene3D" id="1.10.565.10">
    <property type="entry name" value="Retinoid X Receptor"/>
    <property type="match status" value="1"/>
</dbReference>
<evidence type="ECO:0000256" key="10">
    <source>
        <dbReference type="ARBA" id="ARBA00023242"/>
    </source>
</evidence>
<dbReference type="PROSITE" id="PS51843">
    <property type="entry name" value="NR_LBD"/>
    <property type="match status" value="1"/>
</dbReference>
<dbReference type="GO" id="GO:0003700">
    <property type="term" value="F:DNA-binding transcription factor activity"/>
    <property type="evidence" value="ECO:0007669"/>
    <property type="project" value="InterPro"/>
</dbReference>
<keyword evidence="5 11" id="KW-0862">Zinc</keyword>
<dbReference type="WBParaSite" id="PSAMB.scaffold148size72488.g2524.t1">
    <property type="protein sequence ID" value="PSAMB.scaffold148size72488.g2524.t1"/>
    <property type="gene ID" value="PSAMB.scaffold148size72488.g2524"/>
</dbReference>
<evidence type="ECO:0000256" key="11">
    <source>
        <dbReference type="RuleBase" id="RU004334"/>
    </source>
</evidence>
<name>A0A914V366_9BILA</name>
<dbReference type="FunFam" id="3.30.50.10:FF:000030">
    <property type="entry name" value="Nuclear Hormone Receptor family"/>
    <property type="match status" value="1"/>
</dbReference>
<dbReference type="Proteomes" id="UP000887566">
    <property type="component" value="Unplaced"/>
</dbReference>
<dbReference type="Pfam" id="PF00104">
    <property type="entry name" value="Hormone_recep"/>
    <property type="match status" value="1"/>
</dbReference>
<evidence type="ECO:0000313" key="15">
    <source>
        <dbReference type="WBParaSite" id="PSAMB.scaffold148size72488.g2524.t1"/>
    </source>
</evidence>
<dbReference type="PRINTS" id="PR00047">
    <property type="entry name" value="STROIDFINGER"/>
</dbReference>
<dbReference type="PANTHER" id="PTHR46397">
    <property type="entry name" value="NUCLEAR HORMONE RECEPTOR FAMILY-RELATED"/>
    <property type="match status" value="1"/>
</dbReference>
<reference evidence="15" key="1">
    <citation type="submission" date="2022-11" db="UniProtKB">
        <authorList>
            <consortium name="WormBaseParasite"/>
        </authorList>
    </citation>
    <scope>IDENTIFICATION</scope>
</reference>
<evidence type="ECO:0000256" key="6">
    <source>
        <dbReference type="ARBA" id="ARBA00023015"/>
    </source>
</evidence>
<organism evidence="14 15">
    <name type="scientific">Plectus sambesii</name>
    <dbReference type="NCBI Taxonomy" id="2011161"/>
    <lineage>
        <taxon>Eukaryota</taxon>
        <taxon>Metazoa</taxon>
        <taxon>Ecdysozoa</taxon>
        <taxon>Nematoda</taxon>
        <taxon>Chromadorea</taxon>
        <taxon>Plectida</taxon>
        <taxon>Plectina</taxon>
        <taxon>Plectoidea</taxon>
        <taxon>Plectidae</taxon>
        <taxon>Plectus</taxon>
    </lineage>
</organism>
<dbReference type="Gene3D" id="3.30.50.10">
    <property type="entry name" value="Erythroid Transcription Factor GATA-1, subunit A"/>
    <property type="match status" value="1"/>
</dbReference>
<accession>A0A914V366</accession>
<dbReference type="SMART" id="SM00430">
    <property type="entry name" value="HOLI"/>
    <property type="match status" value="1"/>
</dbReference>
<protein>
    <submittedName>
        <fullName evidence="15">Uncharacterized protein</fullName>
    </submittedName>
</protein>
<dbReference type="AlphaFoldDB" id="A0A914V366"/>
<dbReference type="Pfam" id="PF00105">
    <property type="entry name" value="zf-C4"/>
    <property type="match status" value="1"/>
</dbReference>
<dbReference type="PROSITE" id="PS00031">
    <property type="entry name" value="NUCLEAR_REC_DBD_1"/>
    <property type="match status" value="1"/>
</dbReference>
<dbReference type="InterPro" id="IPR035500">
    <property type="entry name" value="NHR-like_dom_sf"/>
</dbReference>
<dbReference type="CDD" id="cd06960">
    <property type="entry name" value="NR_DBD_HNF4A"/>
    <property type="match status" value="1"/>
</dbReference>
<proteinExistence type="inferred from homology"/>
<evidence type="ECO:0000313" key="14">
    <source>
        <dbReference type="Proteomes" id="UP000887566"/>
    </source>
</evidence>
<dbReference type="SMART" id="SM00399">
    <property type="entry name" value="ZnF_C4"/>
    <property type="match status" value="1"/>
</dbReference>
<evidence type="ECO:0000256" key="8">
    <source>
        <dbReference type="ARBA" id="ARBA00023163"/>
    </source>
</evidence>
<dbReference type="InterPro" id="IPR049636">
    <property type="entry name" value="HNF4-like_DBD"/>
</dbReference>
<dbReference type="SUPFAM" id="SSF48508">
    <property type="entry name" value="Nuclear receptor ligand-binding domain"/>
    <property type="match status" value="1"/>
</dbReference>
<evidence type="ECO:0000256" key="2">
    <source>
        <dbReference type="ARBA" id="ARBA00005993"/>
    </source>
</evidence>
<dbReference type="GO" id="GO:0008270">
    <property type="term" value="F:zinc ion binding"/>
    <property type="evidence" value="ECO:0007669"/>
    <property type="project" value="UniProtKB-KW"/>
</dbReference>
<keyword evidence="10 11" id="KW-0539">Nucleus</keyword>
<evidence type="ECO:0000256" key="4">
    <source>
        <dbReference type="ARBA" id="ARBA00022771"/>
    </source>
</evidence>
<dbReference type="InterPro" id="IPR001628">
    <property type="entry name" value="Znf_hrmn_rcpt"/>
</dbReference>
<keyword evidence="6 11" id="KW-0805">Transcription regulation</keyword>
<keyword evidence="9 11" id="KW-0675">Receptor</keyword>
<evidence type="ECO:0000256" key="1">
    <source>
        <dbReference type="ARBA" id="ARBA00004123"/>
    </source>
</evidence>
<evidence type="ECO:0000256" key="9">
    <source>
        <dbReference type="ARBA" id="ARBA00023170"/>
    </source>
</evidence>
<dbReference type="PROSITE" id="PS51030">
    <property type="entry name" value="NUCLEAR_REC_DBD_2"/>
    <property type="match status" value="1"/>
</dbReference>
<evidence type="ECO:0000259" key="12">
    <source>
        <dbReference type="PROSITE" id="PS51030"/>
    </source>
</evidence>